<dbReference type="Gene3D" id="2.40.110.10">
    <property type="entry name" value="Butyryl-CoA Dehydrogenase, subunit A, domain 2"/>
    <property type="match status" value="1"/>
</dbReference>
<evidence type="ECO:0000313" key="1">
    <source>
        <dbReference type="EMBL" id="KTC85535.1"/>
    </source>
</evidence>
<dbReference type="AlphaFoldDB" id="A0A0W0SQ66"/>
<keyword evidence="2" id="KW-1185">Reference proteome</keyword>
<dbReference type="OrthoDB" id="107064at2"/>
<gene>
    <name evidence="1" type="ORF">Ldro_1860</name>
</gene>
<evidence type="ECO:0000313" key="2">
    <source>
        <dbReference type="Proteomes" id="UP000054736"/>
    </source>
</evidence>
<dbReference type="EMBL" id="LNXY01000027">
    <property type="protein sequence ID" value="KTC85535.1"/>
    <property type="molecule type" value="Genomic_DNA"/>
</dbReference>
<proteinExistence type="predicted"/>
<organism evidence="1 2">
    <name type="scientific">Legionella drozanskii LLAP-1</name>
    <dbReference type="NCBI Taxonomy" id="1212489"/>
    <lineage>
        <taxon>Bacteria</taxon>
        <taxon>Pseudomonadati</taxon>
        <taxon>Pseudomonadota</taxon>
        <taxon>Gammaproteobacteria</taxon>
        <taxon>Legionellales</taxon>
        <taxon>Legionellaceae</taxon>
        <taxon>Legionella</taxon>
    </lineage>
</organism>
<reference evidence="1 2" key="1">
    <citation type="submission" date="2015-11" db="EMBL/GenBank/DDBJ databases">
        <title>Genomic analysis of 38 Legionella species identifies large and diverse effector repertoires.</title>
        <authorList>
            <person name="Burstein D."/>
            <person name="Amaro F."/>
            <person name="Zusman T."/>
            <person name="Lifshitz Z."/>
            <person name="Cohen O."/>
            <person name="Gilbert J.A."/>
            <person name="Pupko T."/>
            <person name="Shuman H.A."/>
            <person name="Segal G."/>
        </authorList>
    </citation>
    <scope>NUCLEOTIDE SEQUENCE [LARGE SCALE GENOMIC DNA]</scope>
    <source>
        <strain evidence="1 2">ATCC 700990</strain>
    </source>
</reference>
<name>A0A0W0SQ66_9GAMM</name>
<dbReference type="Proteomes" id="UP000054736">
    <property type="component" value="Unassembled WGS sequence"/>
</dbReference>
<dbReference type="PATRIC" id="fig|1212489.4.peg.1967"/>
<comment type="caution">
    <text evidence="1">The sequence shown here is derived from an EMBL/GenBank/DDBJ whole genome shotgun (WGS) entry which is preliminary data.</text>
</comment>
<protein>
    <recommendedName>
        <fullName evidence="3">Acyl-CoA dehydrogenase</fullName>
    </recommendedName>
</protein>
<dbReference type="InterPro" id="IPR009100">
    <property type="entry name" value="AcylCoA_DH/oxidase_NM_dom_sf"/>
</dbReference>
<accession>A0A0W0SQ66</accession>
<evidence type="ECO:0008006" key="3">
    <source>
        <dbReference type="Google" id="ProtNLM"/>
    </source>
</evidence>
<sequence length="307" mass="34530">MNKFKSQVREIVKKNLPLLSKAQYGERLQRLFEVGRLDLSIAKLAEAHWDAIAILAENGKKPVKNALYAVWASEIPGKKMQIKHDVTWSLTGAKMFCSGAGIVDRALITAEDFLIDLDLINLSSEQIQISPEPWATLAFKETQTSTIHFKHAIFNQDNILGEKGWYLHRKGFWPGALGPAACWGGGAAGLVDYALLNTRKDAHTLAHLAAMEANIWGIQSLLQTAGNEINLNSNTTIEYQRIALKTRHLVEQLCTDTLRRFARAYGPFPLACEANLIRRYQELDLFLRQNHGERDLEKLGILLKEEN</sequence>
<dbReference type="STRING" id="1212489.Ldro_1860"/>
<dbReference type="GO" id="GO:0016627">
    <property type="term" value="F:oxidoreductase activity, acting on the CH-CH group of donors"/>
    <property type="evidence" value="ECO:0007669"/>
    <property type="project" value="InterPro"/>
</dbReference>
<dbReference type="SUPFAM" id="SSF56645">
    <property type="entry name" value="Acyl-CoA dehydrogenase NM domain-like"/>
    <property type="match status" value="1"/>
</dbReference>
<dbReference type="RefSeq" id="WP_058496162.1">
    <property type="nucleotide sequence ID" value="NZ_CAAAIU010000005.1"/>
</dbReference>
<dbReference type="InterPro" id="IPR046373">
    <property type="entry name" value="Acyl-CoA_Oxase/DH_mid-dom_sf"/>
</dbReference>